<dbReference type="GO" id="GO:0006814">
    <property type="term" value="P:sodium ion transport"/>
    <property type="evidence" value="ECO:0007669"/>
    <property type="project" value="InterPro"/>
</dbReference>
<accession>V5WGV3</accession>
<evidence type="ECO:0008006" key="5">
    <source>
        <dbReference type="Google" id="ProtNLM"/>
    </source>
</evidence>
<dbReference type="InterPro" id="IPR036259">
    <property type="entry name" value="MFS_trans_sf"/>
</dbReference>
<keyword evidence="2" id="KW-1133">Transmembrane helix</keyword>
<dbReference type="STRING" id="1307761.L21SP2_1468"/>
<feature type="transmembrane region" description="Helical" evidence="2">
    <location>
        <begin position="105"/>
        <end position="125"/>
    </location>
</feature>
<feature type="transmembrane region" description="Helical" evidence="2">
    <location>
        <begin position="79"/>
        <end position="99"/>
    </location>
</feature>
<sequence length="444" mass="48482">MKKSSPVKKMSYGVLDLGQNAFLNLIGFHFLFFLTDIQGLSPALAGGALLAGRVWDAVTDPLVGHWSDRTQTRFGRRRPFIAAGSFSMVFFLFALFTVPEGLAEFPAFVYVTLFYVLASTSFTLMNIPYQAMLPEITRDFDERTRFIAYRMGFAIIGTLVGAGAVRPLVNLIGARGWSMTAGIIGIMVTATAAITLFSIREPKHDHQEEPMHLFRSLLHVFSRKPFLFAMIPWMIFQLGVAMVQASLRGYFKYIVGSEGLFDFGVLALLLAALGAIPLYVYLSKKIDKKGSYMTGMLWLALLLPVFAYLVPVLPPAAAIALMAVAGLGLGAHYVMPHSLLPDVIEWDAVQTGSRREGAFASIWIFSGKLSQGIAGWLVGLILSFTGYAANTVQSPQAIRGIQLVTGVIPAILIGFGVLVLSAYPISRKYYDGMFATPSSDGDRS</sequence>
<dbReference type="Proteomes" id="UP000018680">
    <property type="component" value="Chromosome"/>
</dbReference>
<feature type="transmembrane region" description="Helical" evidence="2">
    <location>
        <begin position="259"/>
        <end position="280"/>
    </location>
</feature>
<feature type="transmembrane region" description="Helical" evidence="2">
    <location>
        <begin position="146"/>
        <end position="165"/>
    </location>
</feature>
<reference evidence="3 4" key="1">
    <citation type="journal article" date="2015" name="Stand. Genomic Sci.">
        <title>Complete genome sequence and description of Salinispira pacifica gen. nov., sp. nov., a novel spirochaete isolated form a hypersaline microbial mat.</title>
        <authorList>
            <person name="Ben Hania W."/>
            <person name="Joseph M."/>
            <person name="Schumann P."/>
            <person name="Bunk B."/>
            <person name="Fiebig A."/>
            <person name="Sproer C."/>
            <person name="Klenk H.P."/>
            <person name="Fardeau M.L."/>
            <person name="Spring S."/>
        </authorList>
    </citation>
    <scope>NUCLEOTIDE SEQUENCE [LARGE SCALE GENOMIC DNA]</scope>
    <source>
        <strain evidence="3 4">L21-RPul-D2</strain>
    </source>
</reference>
<dbReference type="PANTHER" id="PTHR11328:SF24">
    <property type="entry name" value="MAJOR FACILITATOR SUPERFAMILY (MFS) PROFILE DOMAIN-CONTAINING PROTEIN"/>
    <property type="match status" value="1"/>
</dbReference>
<feature type="transmembrane region" description="Helical" evidence="2">
    <location>
        <begin position="226"/>
        <end position="247"/>
    </location>
</feature>
<evidence type="ECO:0000313" key="3">
    <source>
        <dbReference type="EMBL" id="AHC14865.1"/>
    </source>
</evidence>
<dbReference type="PANTHER" id="PTHR11328">
    <property type="entry name" value="MAJOR FACILITATOR SUPERFAMILY DOMAIN-CONTAINING PROTEIN"/>
    <property type="match status" value="1"/>
</dbReference>
<feature type="transmembrane region" description="Helical" evidence="2">
    <location>
        <begin position="401"/>
        <end position="423"/>
    </location>
</feature>
<gene>
    <name evidence="3" type="ORF">L21SP2_1468</name>
</gene>
<dbReference type="HOGENOM" id="CLU_027408_6_0_12"/>
<name>V5WGV3_9SPIO</name>
<evidence type="ECO:0000256" key="2">
    <source>
        <dbReference type="SAM" id="Phobius"/>
    </source>
</evidence>
<keyword evidence="4" id="KW-1185">Reference proteome</keyword>
<dbReference type="KEGG" id="slr:L21SP2_1468"/>
<dbReference type="CDD" id="cd17332">
    <property type="entry name" value="MFS_MelB_like"/>
    <property type="match status" value="1"/>
</dbReference>
<organism evidence="3 4">
    <name type="scientific">Salinispira pacifica</name>
    <dbReference type="NCBI Taxonomy" id="1307761"/>
    <lineage>
        <taxon>Bacteria</taxon>
        <taxon>Pseudomonadati</taxon>
        <taxon>Spirochaetota</taxon>
        <taxon>Spirochaetia</taxon>
        <taxon>Spirochaetales</taxon>
        <taxon>Spirochaetaceae</taxon>
        <taxon>Salinispira</taxon>
    </lineage>
</organism>
<evidence type="ECO:0000256" key="1">
    <source>
        <dbReference type="ARBA" id="ARBA00009617"/>
    </source>
</evidence>
<dbReference type="Pfam" id="PF13347">
    <property type="entry name" value="MFS_2"/>
    <property type="match status" value="1"/>
</dbReference>
<dbReference type="InterPro" id="IPR001927">
    <property type="entry name" value="Na/Gal_symport"/>
</dbReference>
<dbReference type="GO" id="GO:0015293">
    <property type="term" value="F:symporter activity"/>
    <property type="evidence" value="ECO:0007669"/>
    <property type="project" value="InterPro"/>
</dbReference>
<dbReference type="SUPFAM" id="SSF103473">
    <property type="entry name" value="MFS general substrate transporter"/>
    <property type="match status" value="1"/>
</dbReference>
<dbReference type="InterPro" id="IPR039672">
    <property type="entry name" value="MFS_2"/>
</dbReference>
<feature type="transmembrane region" description="Helical" evidence="2">
    <location>
        <begin position="316"/>
        <end position="335"/>
    </location>
</feature>
<dbReference type="Gene3D" id="1.20.1250.20">
    <property type="entry name" value="MFS general substrate transporter like domains"/>
    <property type="match status" value="1"/>
</dbReference>
<feature type="transmembrane region" description="Helical" evidence="2">
    <location>
        <begin position="177"/>
        <end position="199"/>
    </location>
</feature>
<comment type="similarity">
    <text evidence="1">Belongs to the sodium:galactoside symporter (TC 2.A.2) family.</text>
</comment>
<keyword evidence="2" id="KW-0812">Transmembrane</keyword>
<proteinExistence type="inferred from homology"/>
<dbReference type="GO" id="GO:0005886">
    <property type="term" value="C:plasma membrane"/>
    <property type="evidence" value="ECO:0007669"/>
    <property type="project" value="TreeGrafter"/>
</dbReference>
<dbReference type="RefSeq" id="WP_024267788.1">
    <property type="nucleotide sequence ID" value="NC_023035.1"/>
</dbReference>
<dbReference type="AlphaFoldDB" id="V5WGV3"/>
<dbReference type="NCBIfam" id="TIGR00792">
    <property type="entry name" value="gph"/>
    <property type="match status" value="1"/>
</dbReference>
<evidence type="ECO:0000313" key="4">
    <source>
        <dbReference type="Proteomes" id="UP000018680"/>
    </source>
</evidence>
<dbReference type="GO" id="GO:0008643">
    <property type="term" value="P:carbohydrate transport"/>
    <property type="evidence" value="ECO:0007669"/>
    <property type="project" value="InterPro"/>
</dbReference>
<protein>
    <recommendedName>
        <fullName evidence="5">MFS transporter</fullName>
    </recommendedName>
</protein>
<feature type="transmembrane region" description="Helical" evidence="2">
    <location>
        <begin position="373"/>
        <end position="389"/>
    </location>
</feature>
<dbReference type="EMBL" id="CP006939">
    <property type="protein sequence ID" value="AHC14865.1"/>
    <property type="molecule type" value="Genomic_DNA"/>
</dbReference>
<dbReference type="OrthoDB" id="9764596at2"/>
<keyword evidence="2" id="KW-0472">Membrane</keyword>
<dbReference type="eggNOG" id="COG2211">
    <property type="taxonomic scope" value="Bacteria"/>
</dbReference>